<proteinExistence type="predicted"/>
<sequence length="184" mass="20633">MERLRMLEMITQPSDTRSQEITSRPPVLPNHQLVFFHLNESQHLPNHFFVLMMTVPKDYSFGNVPADPLDERLASTPSMNKTTTIGGDIIGDDIGHRSCTKRRPTGIRSNKAATPNCDGTNVIARLDADLQSFAAKNLLSSACHMKALIKRYCKEIIPSRSNDRRVNFRKVVFMVSGHGRKGGK</sequence>
<organism evidence="1 2">
    <name type="scientific">Paraglomus occultum</name>
    <dbReference type="NCBI Taxonomy" id="144539"/>
    <lineage>
        <taxon>Eukaryota</taxon>
        <taxon>Fungi</taxon>
        <taxon>Fungi incertae sedis</taxon>
        <taxon>Mucoromycota</taxon>
        <taxon>Glomeromycotina</taxon>
        <taxon>Glomeromycetes</taxon>
        <taxon>Paraglomerales</taxon>
        <taxon>Paraglomeraceae</taxon>
        <taxon>Paraglomus</taxon>
    </lineage>
</organism>
<feature type="non-terminal residue" evidence="1">
    <location>
        <position position="184"/>
    </location>
</feature>
<reference evidence="1" key="1">
    <citation type="submission" date="2021-06" db="EMBL/GenBank/DDBJ databases">
        <authorList>
            <person name="Kallberg Y."/>
            <person name="Tangrot J."/>
            <person name="Rosling A."/>
        </authorList>
    </citation>
    <scope>NUCLEOTIDE SEQUENCE</scope>
    <source>
        <strain evidence="1">IA702</strain>
    </source>
</reference>
<evidence type="ECO:0000313" key="1">
    <source>
        <dbReference type="EMBL" id="CAG8614370.1"/>
    </source>
</evidence>
<evidence type="ECO:0000313" key="2">
    <source>
        <dbReference type="Proteomes" id="UP000789572"/>
    </source>
</evidence>
<keyword evidence="2" id="KW-1185">Reference proteome</keyword>
<name>A0A9N9GJ76_9GLOM</name>
<gene>
    <name evidence="1" type="ORF">POCULU_LOCUS8107</name>
</gene>
<protein>
    <submittedName>
        <fullName evidence="1">225_t:CDS:1</fullName>
    </submittedName>
</protein>
<dbReference type="EMBL" id="CAJVPJ010002155">
    <property type="protein sequence ID" value="CAG8614370.1"/>
    <property type="molecule type" value="Genomic_DNA"/>
</dbReference>
<dbReference type="Proteomes" id="UP000789572">
    <property type="component" value="Unassembled WGS sequence"/>
</dbReference>
<comment type="caution">
    <text evidence="1">The sequence shown here is derived from an EMBL/GenBank/DDBJ whole genome shotgun (WGS) entry which is preliminary data.</text>
</comment>
<accession>A0A9N9GJ76</accession>
<dbReference type="AlphaFoldDB" id="A0A9N9GJ76"/>